<keyword evidence="7 9" id="KW-0496">Mitochondrion</keyword>
<keyword evidence="11" id="KW-1185">Reference proteome</keyword>
<dbReference type="Gene3D" id="1.20.5.2210">
    <property type="match status" value="1"/>
</dbReference>
<dbReference type="AlphaFoldDB" id="A0A914GWM1"/>
<evidence type="ECO:0000256" key="9">
    <source>
        <dbReference type="RuleBase" id="RU368017"/>
    </source>
</evidence>
<keyword evidence="10" id="KW-1133">Transmembrane helix</keyword>
<dbReference type="InterPro" id="IPR008688">
    <property type="entry name" value="ATP_synth_Bsub_B/MI25"/>
</dbReference>
<name>A0A914GWM1_GLORO</name>
<evidence type="ECO:0000256" key="2">
    <source>
        <dbReference type="ARBA" id="ARBA00022448"/>
    </source>
</evidence>
<comment type="function">
    <text evidence="9">Subunit b, of the mitochondrial membrane ATP synthase complex (F(1)F(0) ATP synthase or Complex V) that produces ATP from ADP in the presence of a proton gradient across the membrane which is generated by electron transport complexes of the respiratory chain. ATP synthase complex consist of a soluble F(1) head domain - the catalytic core - and a membrane F(1) domain - the membrane proton channel. These two domains are linked by a central stalk rotating inside the F(1) region and a stationary peripheral stalk. During catalysis, ATP synthesis in the catalytic domain of F(1) is coupled via a rotary mechanism of the central stalk subunits to proton translocation. In vivo, can only synthesize ATP although its ATP hydrolase activity can be activated artificially in vitro. Part of the complex F(0) domain. Part of the complex F(0) domain and the peripheric stalk, which acts as a stator to hold the catalytic alpha(3)beta(3) subcomplex and subunit a/ATP6 static relative to the rotary elements.</text>
</comment>
<organism evidence="11 12">
    <name type="scientific">Globodera rostochiensis</name>
    <name type="common">Golden nematode worm</name>
    <name type="synonym">Heterodera rostochiensis</name>
    <dbReference type="NCBI Taxonomy" id="31243"/>
    <lineage>
        <taxon>Eukaryota</taxon>
        <taxon>Metazoa</taxon>
        <taxon>Ecdysozoa</taxon>
        <taxon>Nematoda</taxon>
        <taxon>Chromadorea</taxon>
        <taxon>Rhabditida</taxon>
        <taxon>Tylenchina</taxon>
        <taxon>Tylenchomorpha</taxon>
        <taxon>Tylenchoidea</taxon>
        <taxon>Heteroderidae</taxon>
        <taxon>Heteroderinae</taxon>
        <taxon>Globodera</taxon>
    </lineage>
</organism>
<feature type="transmembrane region" description="Helical" evidence="10">
    <location>
        <begin position="141"/>
        <end position="159"/>
    </location>
</feature>
<comment type="subcellular location">
    <subcellularLocation>
        <location evidence="9">Mitochondrion</location>
    </subcellularLocation>
    <subcellularLocation>
        <location evidence="9">Mitochondrion inner membrane</location>
    </subcellularLocation>
</comment>
<evidence type="ECO:0000313" key="12">
    <source>
        <dbReference type="WBParaSite" id="Gr19_v10_g11429.t1"/>
    </source>
</evidence>
<evidence type="ECO:0000256" key="1">
    <source>
        <dbReference type="ARBA" id="ARBA00007479"/>
    </source>
</evidence>
<dbReference type="Pfam" id="PF05405">
    <property type="entry name" value="Mt_ATP-synt_B"/>
    <property type="match status" value="1"/>
</dbReference>
<keyword evidence="2 9" id="KW-0813">Transport</keyword>
<dbReference type="WBParaSite" id="Gr19_v10_g11429.t1">
    <property type="protein sequence ID" value="Gr19_v10_g11429.t1"/>
    <property type="gene ID" value="Gr19_v10_g11429"/>
</dbReference>
<dbReference type="InterPro" id="IPR013837">
    <property type="entry name" value="ATP_synth_F0_suB"/>
</dbReference>
<evidence type="ECO:0000256" key="10">
    <source>
        <dbReference type="SAM" id="Phobius"/>
    </source>
</evidence>
<dbReference type="GO" id="GO:0005743">
    <property type="term" value="C:mitochondrial inner membrane"/>
    <property type="evidence" value="ECO:0007669"/>
    <property type="project" value="UniProtKB-SubCell"/>
</dbReference>
<evidence type="ECO:0000256" key="8">
    <source>
        <dbReference type="ARBA" id="ARBA00023136"/>
    </source>
</evidence>
<dbReference type="GO" id="GO:0045259">
    <property type="term" value="C:proton-transporting ATP synthase complex"/>
    <property type="evidence" value="ECO:0007669"/>
    <property type="project" value="UniProtKB-KW"/>
</dbReference>
<evidence type="ECO:0000256" key="5">
    <source>
        <dbReference type="ARBA" id="ARBA00022792"/>
    </source>
</evidence>
<keyword evidence="6 9" id="KW-0406">Ion transport</keyword>
<keyword evidence="8 9" id="KW-0472">Membrane</keyword>
<protein>
    <recommendedName>
        <fullName evidence="9">ATP synthase subunit b</fullName>
    </recommendedName>
</protein>
<keyword evidence="3 9" id="KW-0138">CF(0)</keyword>
<evidence type="ECO:0000313" key="11">
    <source>
        <dbReference type="Proteomes" id="UP000887572"/>
    </source>
</evidence>
<evidence type="ECO:0000256" key="4">
    <source>
        <dbReference type="ARBA" id="ARBA00022781"/>
    </source>
</evidence>
<evidence type="ECO:0000256" key="6">
    <source>
        <dbReference type="ARBA" id="ARBA00023065"/>
    </source>
</evidence>
<dbReference type="PANTHER" id="PTHR12733">
    <property type="entry name" value="MITOCHONDRIAL ATP SYNTHASE B CHAIN"/>
    <property type="match status" value="1"/>
</dbReference>
<sequence>MLSKQFVLAKCNYARIVCFYGSRQALQVHTQSAVEKAKGAKPEELDNPNIFQKIVLRFKEANRTDRLQSLTTSEKFPERDLVNFPYPEKAEYPPKTRFAAIPDSWCREIEKVTGTSGPYLFFGGLLAFLLNKEIIIMEENFYCLVFGWVVLYLFFHTAFRYKIEKYAYKGTREMIGKKKAYIDNELKEAVEFRKTSKEQADSLKAVHENFPVIFQENLALQLEATYRKNVDYAWQELKRRMDYLQEVQATKERFTKEMLVKLITEGVRKQIESNEGGIRDKYLDECIDQLRILAPK</sequence>
<reference evidence="12" key="1">
    <citation type="submission" date="2022-11" db="UniProtKB">
        <authorList>
            <consortium name="WormBaseParasite"/>
        </authorList>
    </citation>
    <scope>IDENTIFICATION</scope>
</reference>
<evidence type="ECO:0000256" key="3">
    <source>
        <dbReference type="ARBA" id="ARBA00022547"/>
    </source>
</evidence>
<proteinExistence type="inferred from homology"/>
<keyword evidence="10" id="KW-0812">Transmembrane</keyword>
<accession>A0A914GWM1</accession>
<dbReference type="GO" id="GO:0046933">
    <property type="term" value="F:proton-transporting ATP synthase activity, rotational mechanism"/>
    <property type="evidence" value="ECO:0007669"/>
    <property type="project" value="TreeGrafter"/>
</dbReference>
<comment type="similarity">
    <text evidence="1 9">Belongs to the eukaryotic ATPase B chain family.</text>
</comment>
<dbReference type="SUPFAM" id="SSF161060">
    <property type="entry name" value="ATP synthase B chain-like"/>
    <property type="match status" value="1"/>
</dbReference>
<comment type="subunit">
    <text evidence="9">F-type ATPases have 2 components, CF(1) - the catalytic core - and CF(0) - the membrane proton channel. CF(1) and CF(0) have multiple subunits.</text>
</comment>
<dbReference type="Proteomes" id="UP000887572">
    <property type="component" value="Unplaced"/>
</dbReference>
<dbReference type="PANTHER" id="PTHR12733:SF3">
    <property type="entry name" value="ATP SYNTHASE F(0) COMPLEX SUBUNIT B1, MITOCHONDRIAL"/>
    <property type="match status" value="1"/>
</dbReference>
<keyword evidence="5 9" id="KW-0999">Mitochondrion inner membrane</keyword>
<keyword evidence="4 9" id="KW-0375">Hydrogen ion transport</keyword>
<evidence type="ECO:0000256" key="7">
    <source>
        <dbReference type="ARBA" id="ARBA00023128"/>
    </source>
</evidence>